<reference evidence="2 3" key="1">
    <citation type="submission" date="2013-11" db="EMBL/GenBank/DDBJ databases">
        <title>The Genome Sequence of Phytophthora parasitica P10297.</title>
        <authorList>
            <consortium name="The Broad Institute Genomics Platform"/>
            <person name="Russ C."/>
            <person name="Tyler B."/>
            <person name="Panabieres F."/>
            <person name="Shan W."/>
            <person name="Tripathy S."/>
            <person name="Grunwald N."/>
            <person name="Machado M."/>
            <person name="Johnson C.S."/>
            <person name="Walker B."/>
            <person name="Young S.K."/>
            <person name="Zeng Q."/>
            <person name="Gargeya S."/>
            <person name="Fitzgerald M."/>
            <person name="Haas B."/>
            <person name="Abouelleil A."/>
            <person name="Allen A.W."/>
            <person name="Alvarado L."/>
            <person name="Arachchi H.M."/>
            <person name="Berlin A.M."/>
            <person name="Chapman S.B."/>
            <person name="Gainer-Dewar J."/>
            <person name="Goldberg J."/>
            <person name="Griggs A."/>
            <person name="Gujja S."/>
            <person name="Hansen M."/>
            <person name="Howarth C."/>
            <person name="Imamovic A."/>
            <person name="Ireland A."/>
            <person name="Larimer J."/>
            <person name="McCowan C."/>
            <person name="Murphy C."/>
            <person name="Pearson M."/>
            <person name="Poon T.W."/>
            <person name="Priest M."/>
            <person name="Roberts A."/>
            <person name="Saif S."/>
            <person name="Shea T."/>
            <person name="Sisk P."/>
            <person name="Sykes S."/>
            <person name="Wortman J."/>
            <person name="Nusbaum C."/>
            <person name="Birren B."/>
        </authorList>
    </citation>
    <scope>NUCLEOTIDE SEQUENCE [LARGE SCALE GENOMIC DNA]</scope>
    <source>
        <strain evidence="2 3">P10297</strain>
    </source>
</reference>
<dbReference type="Proteomes" id="UP000018948">
    <property type="component" value="Unassembled WGS sequence"/>
</dbReference>
<name>W2Y0G5_PHYNI</name>
<feature type="region of interest" description="Disordered" evidence="1">
    <location>
        <begin position="261"/>
        <end position="394"/>
    </location>
</feature>
<organism evidence="2 3">
    <name type="scientific">Phytophthora nicotianae P10297</name>
    <dbReference type="NCBI Taxonomy" id="1317064"/>
    <lineage>
        <taxon>Eukaryota</taxon>
        <taxon>Sar</taxon>
        <taxon>Stramenopiles</taxon>
        <taxon>Oomycota</taxon>
        <taxon>Peronosporomycetes</taxon>
        <taxon>Peronosporales</taxon>
        <taxon>Peronosporaceae</taxon>
        <taxon>Phytophthora</taxon>
    </lineage>
</organism>
<evidence type="ECO:0008006" key="4">
    <source>
        <dbReference type="Google" id="ProtNLM"/>
    </source>
</evidence>
<sequence>MIITYKISQKDWVYLVPMVQANLNHTAVPSLGNHSPLALFTGLQNPTPLREFYLPGRNNLQTIPESEEIDGYLAELRGSIQAMHCAVEDQRLKQRLLSKKRERGENLVNFSVGDFVLRSRIDERHGNKLQVTWVGPYRVVRADVHSFRVQHLVTGDEMDVHPSRLKMYADESLEMTDELLEHVSSQGIVLAVDKLKDHQWNNEINDYEIQVGWKGLQPIEDSYEPMSDLAKEIRVLVNNYVKQSGDQKLLEAWNKLYPSGEQRRAVSAPASGGRRQVGSTASSGQQQADLTAPSSGGSGKRPTRRRHTGRKRRRSAQGQVVHQSETILGEDSAPHGGVQSSLGQTATGLDREHGLDQPVGRQTRSMTATAEITTIPCSNSSRSTRRRRDRGQRS</sequence>
<evidence type="ECO:0000313" key="3">
    <source>
        <dbReference type="Proteomes" id="UP000018948"/>
    </source>
</evidence>
<feature type="compositionally biased region" description="Polar residues" evidence="1">
    <location>
        <begin position="338"/>
        <end position="347"/>
    </location>
</feature>
<feature type="compositionally biased region" description="Polar residues" evidence="1">
    <location>
        <begin position="277"/>
        <end position="295"/>
    </location>
</feature>
<dbReference type="OrthoDB" id="121899at2759"/>
<protein>
    <recommendedName>
        <fullName evidence="4">Chromo domain-containing protein</fullName>
    </recommendedName>
</protein>
<dbReference type="AlphaFoldDB" id="W2Y0G5"/>
<gene>
    <name evidence="2" type="ORF">F442_23044</name>
</gene>
<feature type="compositionally biased region" description="Basic residues" evidence="1">
    <location>
        <begin position="301"/>
        <end position="315"/>
    </location>
</feature>
<dbReference type="InterPro" id="IPR016197">
    <property type="entry name" value="Chromo-like_dom_sf"/>
</dbReference>
<comment type="caution">
    <text evidence="2">The sequence shown here is derived from an EMBL/GenBank/DDBJ whole genome shotgun (WGS) entry which is preliminary data.</text>
</comment>
<accession>W2Y0G5</accession>
<proteinExistence type="predicted"/>
<evidence type="ECO:0000256" key="1">
    <source>
        <dbReference type="SAM" id="MobiDB-lite"/>
    </source>
</evidence>
<feature type="compositionally biased region" description="Basic residues" evidence="1">
    <location>
        <begin position="383"/>
        <end position="394"/>
    </location>
</feature>
<dbReference type="EMBL" id="ANIY01005577">
    <property type="protein sequence ID" value="ETP27679.1"/>
    <property type="molecule type" value="Genomic_DNA"/>
</dbReference>
<evidence type="ECO:0000313" key="2">
    <source>
        <dbReference type="EMBL" id="ETP27679.1"/>
    </source>
</evidence>
<feature type="compositionally biased region" description="Polar residues" evidence="1">
    <location>
        <begin position="360"/>
        <end position="377"/>
    </location>
</feature>
<feature type="compositionally biased region" description="Polar residues" evidence="1">
    <location>
        <begin position="316"/>
        <end position="326"/>
    </location>
</feature>
<dbReference type="SUPFAM" id="SSF54160">
    <property type="entry name" value="Chromo domain-like"/>
    <property type="match status" value="1"/>
</dbReference>